<protein>
    <recommendedName>
        <fullName evidence="1">F-box domain-containing protein</fullName>
    </recommendedName>
</protein>
<dbReference type="Proteomes" id="UP000027265">
    <property type="component" value="Unassembled WGS sequence"/>
</dbReference>
<dbReference type="InParanoid" id="A0A067P3R1"/>
<feature type="domain" description="F-box" evidence="1">
    <location>
        <begin position="16"/>
        <end position="53"/>
    </location>
</feature>
<dbReference type="SUPFAM" id="SSF81383">
    <property type="entry name" value="F-box domain"/>
    <property type="match status" value="1"/>
</dbReference>
<dbReference type="InterPro" id="IPR001810">
    <property type="entry name" value="F-box_dom"/>
</dbReference>
<dbReference type="SUPFAM" id="SSF52047">
    <property type="entry name" value="RNI-like"/>
    <property type="match status" value="1"/>
</dbReference>
<keyword evidence="3" id="KW-1185">Reference proteome</keyword>
<dbReference type="AlphaFoldDB" id="A0A067P3R1"/>
<dbReference type="InterPro" id="IPR032675">
    <property type="entry name" value="LRR_dom_sf"/>
</dbReference>
<organism evidence="2 3">
    <name type="scientific">Jaapia argillacea MUCL 33604</name>
    <dbReference type="NCBI Taxonomy" id="933084"/>
    <lineage>
        <taxon>Eukaryota</taxon>
        <taxon>Fungi</taxon>
        <taxon>Dikarya</taxon>
        <taxon>Basidiomycota</taxon>
        <taxon>Agaricomycotina</taxon>
        <taxon>Agaricomycetes</taxon>
        <taxon>Agaricomycetidae</taxon>
        <taxon>Jaapiales</taxon>
        <taxon>Jaapiaceae</taxon>
        <taxon>Jaapia</taxon>
    </lineage>
</organism>
<gene>
    <name evidence="2" type="ORF">JAAARDRAFT_165540</name>
</gene>
<name>A0A067P3R1_9AGAM</name>
<dbReference type="Pfam" id="PF12937">
    <property type="entry name" value="F-box-like"/>
    <property type="match status" value="1"/>
</dbReference>
<dbReference type="HOGENOM" id="CLU_021164_5_0_1"/>
<evidence type="ECO:0000313" key="2">
    <source>
        <dbReference type="EMBL" id="KDQ49543.1"/>
    </source>
</evidence>
<dbReference type="Gene3D" id="1.20.1280.50">
    <property type="match status" value="1"/>
</dbReference>
<dbReference type="Gene3D" id="3.80.10.10">
    <property type="entry name" value="Ribonuclease Inhibitor"/>
    <property type="match status" value="1"/>
</dbReference>
<dbReference type="InterPro" id="IPR036047">
    <property type="entry name" value="F-box-like_dom_sf"/>
</dbReference>
<accession>A0A067P3R1</accession>
<dbReference type="EMBL" id="KL197781">
    <property type="protein sequence ID" value="KDQ49543.1"/>
    <property type="molecule type" value="Genomic_DNA"/>
</dbReference>
<sequence>MTTVVQTSIHRVLFIPELLDLVFSYLDHSANANNACVCKQWSEIALDTLWKSVDDIGRLFALLAPVIKREGRVYKFTRTPEASDWKRFTLYARRVRCLSLQDRMGDQRPSTTMFDIVARTRTTFHILPNLHHLTWITTDREMRNAAVIFMHEKVTHFLVSVSTDEPHHLSAFFQDVASRMPNLTHLDLQVCNPGDSRHPFYPVGSVKGVEAEVGALLRDLPKLEKVIFPNYWITSKIMEQLSSLEVLEVIQFEFFDQQGWGLKEDVQDFNPHLEDGSFPTLWDLSVTCSLSDITRFITAPFAPAHLTCLYVASVDFEIPTSINQFITSAKESSPCLTKLYINTIPQQLWHLRLPALTERVTLETLEPLFSFTELTTFEISHVYPLAFSQEDVEAFATRWKAPLDTLTLNNEPLYPEKSLLTLRALLPFAAHCPSLKTLGLYMDATAADLPSTIPRPFENLSLLSVGVSSIQEVGPITIFLSRLCPLACGIEYGATWGDDFPFRWRGEAIVEEVEGAEADPDEGLDWPEGSEGRECVGAQLGERAEKWREVEQTLPLLIKSGMEDRLRTKVMQEEIEDLRMRTGVLMDMEKVNRGGSCIIA</sequence>
<evidence type="ECO:0000313" key="3">
    <source>
        <dbReference type="Proteomes" id="UP000027265"/>
    </source>
</evidence>
<reference evidence="3" key="1">
    <citation type="journal article" date="2014" name="Proc. Natl. Acad. Sci. U.S.A.">
        <title>Extensive sampling of basidiomycete genomes demonstrates inadequacy of the white-rot/brown-rot paradigm for wood decay fungi.</title>
        <authorList>
            <person name="Riley R."/>
            <person name="Salamov A.A."/>
            <person name="Brown D.W."/>
            <person name="Nagy L.G."/>
            <person name="Floudas D."/>
            <person name="Held B.W."/>
            <person name="Levasseur A."/>
            <person name="Lombard V."/>
            <person name="Morin E."/>
            <person name="Otillar R."/>
            <person name="Lindquist E.A."/>
            <person name="Sun H."/>
            <person name="LaButti K.M."/>
            <person name="Schmutz J."/>
            <person name="Jabbour D."/>
            <person name="Luo H."/>
            <person name="Baker S.E."/>
            <person name="Pisabarro A.G."/>
            <person name="Walton J.D."/>
            <person name="Blanchette R.A."/>
            <person name="Henrissat B."/>
            <person name="Martin F."/>
            <person name="Cullen D."/>
            <person name="Hibbett D.S."/>
            <person name="Grigoriev I.V."/>
        </authorList>
    </citation>
    <scope>NUCLEOTIDE SEQUENCE [LARGE SCALE GENOMIC DNA]</scope>
    <source>
        <strain evidence="3">MUCL 33604</strain>
    </source>
</reference>
<dbReference type="STRING" id="933084.A0A067P3R1"/>
<evidence type="ECO:0000259" key="1">
    <source>
        <dbReference type="Pfam" id="PF12937"/>
    </source>
</evidence>
<proteinExistence type="predicted"/>
<dbReference type="OrthoDB" id="2447803at2759"/>